<dbReference type="PANTHER" id="PTHR34582">
    <property type="entry name" value="UPF0702 TRANSMEMBRANE PROTEIN YCAP"/>
    <property type="match status" value="1"/>
</dbReference>
<dbReference type="Gene3D" id="3.30.240.20">
    <property type="entry name" value="bsu07140 like domains"/>
    <property type="match status" value="1"/>
</dbReference>
<sequence>MTDLVLSGACPVSSAIERFFSLSMPWWEFIARAVVVYLAVLLLIRLTSKRTLGQATSFDLLLIVLLGNSVQNALLGDDISLGGGLILAATLLLLNALTGRLSSYSPRLDKLLEGEPVILASNGVLFGQRLKAAAISENEFHSARREADIATLAQVRLAVLETSGHITFLDARQ</sequence>
<evidence type="ECO:0000256" key="4">
    <source>
        <dbReference type="ARBA" id="ARBA00022692"/>
    </source>
</evidence>
<evidence type="ECO:0000256" key="5">
    <source>
        <dbReference type="ARBA" id="ARBA00022989"/>
    </source>
</evidence>
<organism evidence="9 10">
    <name type="scientific">Stenotrophomonas koreensis</name>
    <dbReference type="NCBI Taxonomy" id="266128"/>
    <lineage>
        <taxon>Bacteria</taxon>
        <taxon>Pseudomonadati</taxon>
        <taxon>Pseudomonadota</taxon>
        <taxon>Gammaproteobacteria</taxon>
        <taxon>Lysobacterales</taxon>
        <taxon>Lysobacteraceae</taxon>
        <taxon>Stenotrophomonas</taxon>
    </lineage>
</organism>
<gene>
    <name evidence="9" type="ORF">ABB25_10180</name>
</gene>
<evidence type="ECO:0000259" key="8">
    <source>
        <dbReference type="Pfam" id="PF04239"/>
    </source>
</evidence>
<evidence type="ECO:0000313" key="9">
    <source>
        <dbReference type="EMBL" id="KRG57013.1"/>
    </source>
</evidence>
<dbReference type="AlphaFoldDB" id="A0A0R0BIH0"/>
<feature type="transmembrane region" description="Helical" evidence="7">
    <location>
        <begin position="81"/>
        <end position="98"/>
    </location>
</feature>
<comment type="caution">
    <text evidence="9">The sequence shown here is derived from an EMBL/GenBank/DDBJ whole genome shotgun (WGS) entry which is preliminary data.</text>
</comment>
<dbReference type="PATRIC" id="fig|266128.3.peg.908"/>
<evidence type="ECO:0000256" key="7">
    <source>
        <dbReference type="SAM" id="Phobius"/>
    </source>
</evidence>
<keyword evidence="4 7" id="KW-0812">Transmembrane</keyword>
<proteinExistence type="inferred from homology"/>
<evidence type="ECO:0000256" key="2">
    <source>
        <dbReference type="ARBA" id="ARBA00006448"/>
    </source>
</evidence>
<dbReference type="InterPro" id="IPR007353">
    <property type="entry name" value="DUF421"/>
</dbReference>
<accession>A0A0R0BIH0</accession>
<dbReference type="PANTHER" id="PTHR34582:SF6">
    <property type="entry name" value="UPF0702 TRANSMEMBRANE PROTEIN YCAP"/>
    <property type="match status" value="1"/>
</dbReference>
<name>A0A0R0BIH0_9GAMM</name>
<keyword evidence="10" id="KW-1185">Reference proteome</keyword>
<dbReference type="InterPro" id="IPR023090">
    <property type="entry name" value="UPF0702_alpha/beta_dom_sf"/>
</dbReference>
<feature type="transmembrane region" description="Helical" evidence="7">
    <location>
        <begin position="29"/>
        <end position="46"/>
    </location>
</feature>
<comment type="subcellular location">
    <subcellularLocation>
        <location evidence="1">Cell membrane</location>
        <topology evidence="1">Multi-pass membrane protein</topology>
    </subcellularLocation>
</comment>
<reference evidence="9 10" key="1">
    <citation type="submission" date="2015-05" db="EMBL/GenBank/DDBJ databases">
        <title>Genome sequencing and analysis of members of genus Stenotrophomonas.</title>
        <authorList>
            <person name="Patil P.P."/>
            <person name="Midha S."/>
            <person name="Patil P.B."/>
        </authorList>
    </citation>
    <scope>NUCLEOTIDE SEQUENCE [LARGE SCALE GENOMIC DNA]</scope>
    <source>
        <strain evidence="9 10">DSM 17805</strain>
    </source>
</reference>
<feature type="domain" description="YetF C-terminal" evidence="8">
    <location>
        <begin position="106"/>
        <end position="170"/>
    </location>
</feature>
<evidence type="ECO:0000256" key="1">
    <source>
        <dbReference type="ARBA" id="ARBA00004651"/>
    </source>
</evidence>
<comment type="similarity">
    <text evidence="2">Belongs to the UPF0702 family.</text>
</comment>
<dbReference type="Pfam" id="PF04239">
    <property type="entry name" value="DUF421"/>
    <property type="match status" value="1"/>
</dbReference>
<dbReference type="GO" id="GO:0005886">
    <property type="term" value="C:plasma membrane"/>
    <property type="evidence" value="ECO:0007669"/>
    <property type="project" value="UniProtKB-SubCell"/>
</dbReference>
<keyword evidence="5 7" id="KW-1133">Transmembrane helix</keyword>
<dbReference type="STRING" id="266128.ABB25_10180"/>
<keyword evidence="3" id="KW-1003">Cell membrane</keyword>
<feature type="transmembrane region" description="Helical" evidence="7">
    <location>
        <begin position="58"/>
        <end position="75"/>
    </location>
</feature>
<evidence type="ECO:0000256" key="6">
    <source>
        <dbReference type="ARBA" id="ARBA00023136"/>
    </source>
</evidence>
<evidence type="ECO:0000313" key="10">
    <source>
        <dbReference type="Proteomes" id="UP000051254"/>
    </source>
</evidence>
<protein>
    <submittedName>
        <fullName evidence="9">Membrane protein</fullName>
    </submittedName>
</protein>
<dbReference type="Proteomes" id="UP000051254">
    <property type="component" value="Unassembled WGS sequence"/>
</dbReference>
<dbReference type="EMBL" id="LDJH01000017">
    <property type="protein sequence ID" value="KRG57013.1"/>
    <property type="molecule type" value="Genomic_DNA"/>
</dbReference>
<keyword evidence="6 7" id="KW-0472">Membrane</keyword>
<evidence type="ECO:0000256" key="3">
    <source>
        <dbReference type="ARBA" id="ARBA00022475"/>
    </source>
</evidence>